<evidence type="ECO:0000256" key="3">
    <source>
        <dbReference type="ARBA" id="ARBA00023163"/>
    </source>
</evidence>
<dbReference type="SUPFAM" id="SSF48008">
    <property type="entry name" value="GntR ligand-binding domain-like"/>
    <property type="match status" value="1"/>
</dbReference>
<dbReference type="Gene3D" id="1.10.10.10">
    <property type="entry name" value="Winged helix-like DNA-binding domain superfamily/Winged helix DNA-binding domain"/>
    <property type="match status" value="1"/>
</dbReference>
<sequence>MQHEQDKPAIEAEPPRDESEADPRGNRGRSEWAYDMLHEAIREGNIEPGQRIMEVELSSWLRMSRTPVREAMRRLQAEGMLDHAPGGGMAVALYDLRAIGEFYATRESLEGTAAALAAENADDTEIRILSARLDAMRALPLDARMHARENQAFHEQIYNAAHNRFLLKSLRTLLNFTPLLGRTTYNAPGRVEAALAEHAEIVEAIRARDPSRAEDAARRHIRHSHESRVLVVSEDVRSASQKRSLRQPIPGLTRTPRG</sequence>
<evidence type="ECO:0000256" key="4">
    <source>
        <dbReference type="SAM" id="MobiDB-lite"/>
    </source>
</evidence>
<dbReference type="GO" id="GO:0003677">
    <property type="term" value="F:DNA binding"/>
    <property type="evidence" value="ECO:0007669"/>
    <property type="project" value="UniProtKB-KW"/>
</dbReference>
<dbReference type="PROSITE" id="PS50949">
    <property type="entry name" value="HTH_GNTR"/>
    <property type="match status" value="1"/>
</dbReference>
<protein>
    <submittedName>
        <fullName evidence="6">GntR family transcriptional regulator</fullName>
    </submittedName>
</protein>
<dbReference type="InterPro" id="IPR008920">
    <property type="entry name" value="TF_FadR/GntR_C"/>
</dbReference>
<organism evidence="6 7">
    <name type="scientific">Roseomonas indoligenes</name>
    <dbReference type="NCBI Taxonomy" id="2820811"/>
    <lineage>
        <taxon>Bacteria</taxon>
        <taxon>Pseudomonadati</taxon>
        <taxon>Pseudomonadota</taxon>
        <taxon>Alphaproteobacteria</taxon>
        <taxon>Acetobacterales</taxon>
        <taxon>Roseomonadaceae</taxon>
        <taxon>Roseomonas</taxon>
    </lineage>
</organism>
<dbReference type="SMART" id="SM00345">
    <property type="entry name" value="HTH_GNTR"/>
    <property type="match status" value="1"/>
</dbReference>
<reference evidence="6" key="1">
    <citation type="submission" date="2021-03" db="EMBL/GenBank/DDBJ databases">
        <authorList>
            <person name="So Y."/>
        </authorList>
    </citation>
    <scope>NUCLEOTIDE SEQUENCE</scope>
    <source>
        <strain evidence="6">SG15</strain>
    </source>
</reference>
<proteinExistence type="predicted"/>
<dbReference type="RefSeq" id="WP_209376973.1">
    <property type="nucleotide sequence ID" value="NZ_JAGIZA010000029.1"/>
</dbReference>
<dbReference type="SMART" id="SM00895">
    <property type="entry name" value="FCD"/>
    <property type="match status" value="1"/>
</dbReference>
<evidence type="ECO:0000256" key="2">
    <source>
        <dbReference type="ARBA" id="ARBA00023125"/>
    </source>
</evidence>
<dbReference type="Pfam" id="PF07729">
    <property type="entry name" value="FCD"/>
    <property type="match status" value="1"/>
</dbReference>
<feature type="region of interest" description="Disordered" evidence="4">
    <location>
        <begin position="235"/>
        <end position="258"/>
    </location>
</feature>
<name>A0A940SAG8_9PROT</name>
<dbReference type="Proteomes" id="UP000677537">
    <property type="component" value="Unassembled WGS sequence"/>
</dbReference>
<dbReference type="Pfam" id="PF00392">
    <property type="entry name" value="GntR"/>
    <property type="match status" value="1"/>
</dbReference>
<evidence type="ECO:0000256" key="1">
    <source>
        <dbReference type="ARBA" id="ARBA00023015"/>
    </source>
</evidence>
<dbReference type="Gene3D" id="1.20.120.530">
    <property type="entry name" value="GntR ligand-binding domain-like"/>
    <property type="match status" value="1"/>
</dbReference>
<dbReference type="InterPro" id="IPR036388">
    <property type="entry name" value="WH-like_DNA-bd_sf"/>
</dbReference>
<keyword evidence="1" id="KW-0805">Transcription regulation</keyword>
<comment type="caution">
    <text evidence="6">The sequence shown here is derived from an EMBL/GenBank/DDBJ whole genome shotgun (WGS) entry which is preliminary data.</text>
</comment>
<feature type="domain" description="HTH gntR-type" evidence="5">
    <location>
        <begin position="27"/>
        <end position="94"/>
    </location>
</feature>
<dbReference type="InterPro" id="IPR036390">
    <property type="entry name" value="WH_DNA-bd_sf"/>
</dbReference>
<evidence type="ECO:0000313" key="6">
    <source>
        <dbReference type="EMBL" id="MBP0496182.1"/>
    </source>
</evidence>
<dbReference type="SUPFAM" id="SSF46785">
    <property type="entry name" value="Winged helix' DNA-binding domain"/>
    <property type="match status" value="1"/>
</dbReference>
<keyword evidence="3" id="KW-0804">Transcription</keyword>
<keyword evidence="2" id="KW-0238">DNA-binding</keyword>
<dbReference type="InterPro" id="IPR000524">
    <property type="entry name" value="Tscrpt_reg_HTH_GntR"/>
</dbReference>
<evidence type="ECO:0000313" key="7">
    <source>
        <dbReference type="Proteomes" id="UP000677537"/>
    </source>
</evidence>
<keyword evidence="7" id="KW-1185">Reference proteome</keyword>
<gene>
    <name evidence="6" type="ORF">J5Y10_25590</name>
</gene>
<dbReference type="EMBL" id="JAGIZA010000029">
    <property type="protein sequence ID" value="MBP0496182.1"/>
    <property type="molecule type" value="Genomic_DNA"/>
</dbReference>
<dbReference type="PANTHER" id="PTHR43537">
    <property type="entry name" value="TRANSCRIPTIONAL REGULATOR, GNTR FAMILY"/>
    <property type="match status" value="1"/>
</dbReference>
<dbReference type="PANTHER" id="PTHR43537:SF24">
    <property type="entry name" value="GLUCONATE OPERON TRANSCRIPTIONAL REPRESSOR"/>
    <property type="match status" value="1"/>
</dbReference>
<dbReference type="GO" id="GO:0003700">
    <property type="term" value="F:DNA-binding transcription factor activity"/>
    <property type="evidence" value="ECO:0007669"/>
    <property type="project" value="InterPro"/>
</dbReference>
<dbReference type="InterPro" id="IPR011711">
    <property type="entry name" value="GntR_C"/>
</dbReference>
<accession>A0A940SAG8</accession>
<evidence type="ECO:0000259" key="5">
    <source>
        <dbReference type="PROSITE" id="PS50949"/>
    </source>
</evidence>
<feature type="region of interest" description="Disordered" evidence="4">
    <location>
        <begin position="1"/>
        <end position="29"/>
    </location>
</feature>
<dbReference type="AlphaFoldDB" id="A0A940SAG8"/>